<dbReference type="OrthoDB" id="6769681at2"/>
<dbReference type="GO" id="GO:0009251">
    <property type="term" value="P:glucan catabolic process"/>
    <property type="evidence" value="ECO:0007669"/>
    <property type="project" value="TreeGrafter"/>
</dbReference>
<feature type="chain" id="PRO_5015569688" evidence="4">
    <location>
        <begin position="25"/>
        <end position="346"/>
    </location>
</feature>
<dbReference type="Pfam" id="PF00150">
    <property type="entry name" value="Cellulase"/>
    <property type="match status" value="1"/>
</dbReference>
<dbReference type="PANTHER" id="PTHR34142:SF1">
    <property type="entry name" value="GLYCOSIDE HYDROLASE FAMILY 5 DOMAIN-CONTAINING PROTEIN"/>
    <property type="match status" value="1"/>
</dbReference>
<proteinExistence type="inferred from homology"/>
<dbReference type="SUPFAM" id="SSF51445">
    <property type="entry name" value="(Trans)glycosidases"/>
    <property type="match status" value="1"/>
</dbReference>
<dbReference type="PANTHER" id="PTHR34142">
    <property type="entry name" value="ENDO-BETA-1,4-GLUCANASE A"/>
    <property type="match status" value="1"/>
</dbReference>
<dbReference type="InterPro" id="IPR017853">
    <property type="entry name" value="GH"/>
</dbReference>
<dbReference type="Gene3D" id="3.20.20.80">
    <property type="entry name" value="Glycosidases"/>
    <property type="match status" value="1"/>
</dbReference>
<sequence length="346" mass="37108">MRNTVRNVLAALLLATAGSTAAEAAALCFRGVNLAGAEYGEGIGTYGKDYIYPSEKAVAYFAAKGMDTIRLPFKWERLQPQLGARLDGAELQRLKEAVALIRRHGMRIVLDPHNYAYYGGKQIGSREVPSFAFAEFWARLAVEFSAEKDVVFGLMNEPHDIAASAWLAAANEAIRSIRAVGANNLVLVPGTAWTGAHSWAADRPGGANATVMLGIKDPADNYAYEFHQYLDSDYSGTHTACDNAQSAAAALTQVTEWLKANGRRGFLGEFGAAANSQCLGGLKKMLDVVSADGDVWLGWTYWAAGDWWPADEPMNVQPTADGDRAQLHVLTKAIRASGGTAACTDG</sequence>
<dbReference type="PROSITE" id="PS00659">
    <property type="entry name" value="GLYCOSYL_HYDROL_F5"/>
    <property type="match status" value="1"/>
</dbReference>
<name>A0A2U2DW07_9HYPH</name>
<protein>
    <submittedName>
        <fullName evidence="6">Cellulase</fullName>
    </submittedName>
</protein>
<keyword evidence="1 3" id="KW-0378">Hydrolase</keyword>
<comment type="caution">
    <text evidence="6">The sequence shown here is derived from an EMBL/GenBank/DDBJ whole genome shotgun (WGS) entry which is preliminary data.</text>
</comment>
<keyword evidence="2 3" id="KW-0326">Glycosidase</keyword>
<evidence type="ECO:0000313" key="7">
    <source>
        <dbReference type="Proteomes" id="UP000245252"/>
    </source>
</evidence>
<dbReference type="AlphaFoldDB" id="A0A2U2DW07"/>
<dbReference type="Proteomes" id="UP000245252">
    <property type="component" value="Unassembled WGS sequence"/>
</dbReference>
<evidence type="ECO:0000256" key="2">
    <source>
        <dbReference type="ARBA" id="ARBA00023295"/>
    </source>
</evidence>
<evidence type="ECO:0000256" key="3">
    <source>
        <dbReference type="RuleBase" id="RU361153"/>
    </source>
</evidence>
<evidence type="ECO:0000256" key="4">
    <source>
        <dbReference type="SAM" id="SignalP"/>
    </source>
</evidence>
<dbReference type="GO" id="GO:0004553">
    <property type="term" value="F:hydrolase activity, hydrolyzing O-glycosyl compounds"/>
    <property type="evidence" value="ECO:0007669"/>
    <property type="project" value="InterPro"/>
</dbReference>
<dbReference type="InterPro" id="IPR001547">
    <property type="entry name" value="Glyco_hydro_5"/>
</dbReference>
<dbReference type="RefSeq" id="WP_109457605.1">
    <property type="nucleotide sequence ID" value="NZ_QFBC01000002.1"/>
</dbReference>
<gene>
    <name evidence="6" type="ORF">DEM27_07715</name>
</gene>
<dbReference type="EMBL" id="QFBC01000002">
    <property type="protein sequence ID" value="PWE57500.1"/>
    <property type="molecule type" value="Genomic_DNA"/>
</dbReference>
<dbReference type="InterPro" id="IPR018087">
    <property type="entry name" value="Glyco_hydro_5_CS"/>
</dbReference>
<keyword evidence="4" id="KW-0732">Signal</keyword>
<keyword evidence="7" id="KW-1185">Reference proteome</keyword>
<evidence type="ECO:0000313" key="6">
    <source>
        <dbReference type="EMBL" id="PWE57500.1"/>
    </source>
</evidence>
<feature type="signal peptide" evidence="4">
    <location>
        <begin position="1"/>
        <end position="24"/>
    </location>
</feature>
<evidence type="ECO:0000259" key="5">
    <source>
        <dbReference type="Pfam" id="PF00150"/>
    </source>
</evidence>
<feature type="domain" description="Glycoside hydrolase family 5" evidence="5">
    <location>
        <begin position="35"/>
        <end position="304"/>
    </location>
</feature>
<comment type="similarity">
    <text evidence="3">Belongs to the glycosyl hydrolase 5 (cellulase A) family.</text>
</comment>
<organism evidence="6 7">
    <name type="scientific">Metarhizobium album</name>
    <dbReference type="NCBI Taxonomy" id="2182425"/>
    <lineage>
        <taxon>Bacteria</taxon>
        <taxon>Pseudomonadati</taxon>
        <taxon>Pseudomonadota</taxon>
        <taxon>Alphaproteobacteria</taxon>
        <taxon>Hyphomicrobiales</taxon>
        <taxon>Rhizobiaceae</taxon>
        <taxon>Metarhizobium</taxon>
    </lineage>
</organism>
<reference evidence="6 7" key="1">
    <citation type="submission" date="2018-05" db="EMBL/GenBank/DDBJ databases">
        <title>The draft genome of strain NS-104.</title>
        <authorList>
            <person name="Hang P."/>
            <person name="Jiang J."/>
        </authorList>
    </citation>
    <scope>NUCLEOTIDE SEQUENCE [LARGE SCALE GENOMIC DNA]</scope>
    <source>
        <strain evidence="6 7">NS-104</strain>
    </source>
</reference>
<accession>A0A2U2DW07</accession>
<evidence type="ECO:0000256" key="1">
    <source>
        <dbReference type="ARBA" id="ARBA00022801"/>
    </source>
</evidence>